<sequence length="72" mass="8296">MPKESFYPDHKEPHVHLHKGGATFTDVGHNHRTLQNGSVLYRGVVREVIADLQTRGDDRSRELATYIHRNFS</sequence>
<dbReference type="EMBL" id="CP095353">
    <property type="protein sequence ID" value="XAG70620.1"/>
    <property type="molecule type" value="Genomic_DNA"/>
</dbReference>
<gene>
    <name evidence="1" type="ORF">MRM75_06530</name>
</gene>
<accession>A0AAU6UA03</accession>
<protein>
    <recommendedName>
        <fullName evidence="2">DUF4160 domain-containing protein</fullName>
    </recommendedName>
</protein>
<organism evidence="1">
    <name type="scientific">bacterium 19CA06SA08-2</name>
    <dbReference type="NCBI Taxonomy" id="2920658"/>
    <lineage>
        <taxon>Bacteria</taxon>
    </lineage>
</organism>
<evidence type="ECO:0000313" key="1">
    <source>
        <dbReference type="EMBL" id="XAG70620.1"/>
    </source>
</evidence>
<proteinExistence type="predicted"/>
<evidence type="ECO:0008006" key="2">
    <source>
        <dbReference type="Google" id="ProtNLM"/>
    </source>
</evidence>
<dbReference type="AlphaFoldDB" id="A0AAU6UA03"/>
<reference evidence="1" key="1">
    <citation type="submission" date="2022-03" db="EMBL/GenBank/DDBJ databases">
        <title>Sea Food Isolates.</title>
        <authorList>
            <person name="Li c."/>
        </authorList>
    </citation>
    <scope>NUCLEOTIDE SEQUENCE</scope>
    <source>
        <strain evidence="1">19CA06SA08-2</strain>
    </source>
</reference>
<name>A0AAU6UA03_UNCXX</name>